<evidence type="ECO:0000256" key="1">
    <source>
        <dbReference type="ARBA" id="ARBA00022729"/>
    </source>
</evidence>
<evidence type="ECO:0000256" key="2">
    <source>
        <dbReference type="SAM" id="MobiDB-lite"/>
    </source>
</evidence>
<proteinExistence type="predicted"/>
<dbReference type="Proteomes" id="UP000593892">
    <property type="component" value="Chromosome"/>
</dbReference>
<feature type="compositionally biased region" description="Basic and acidic residues" evidence="2">
    <location>
        <begin position="941"/>
        <end position="963"/>
    </location>
</feature>
<keyword evidence="1 3" id="KW-0732">Signal</keyword>
<dbReference type="AlphaFoldDB" id="A0A7S7NN19"/>
<sequence length="963" mass="103078">MKRIVLTLIALMGLPALLSSQTAPGANRTRNPHGPLKVACETCHTSSSWRPLRAQPEFNHNTETAYPLRGMHAGVACSGCHVARVFKDVGHTCAACHADIHRRQFGGRCEDCHTVKGWKTAVQQTREHSNRFPLVGAHASVPCESCHRGAAVGQYLGLSTDCAACHTADFAKAQNPPHTSGRFAIKCESCHGMDTWRGARFDHQAVTGFALTGSHTTLECRSCHVGGRYVGTPAQCFDCHNTQFASTTDPNHVQAGFPRECQTCHTTSTWRGAVFDHAARTTFALTGAHTSVACSACHVAGRFAGTPQQCDGCHMPDYQKTVNPNHAASAFPKDCASCHTTTVWKGAKFDHSLSRFPLTGAHTSVECALCHVAGKYTGTVQTCDGCHIKAYETSTNPAHVAAAFPKTCNTCHNTTQWRGAQFDHAASTRFPLTGAHTSVACLGCHVGNKFAGTAATCEGCHLKDFTAAKSPEHAAAGFPKDCTVCHTTTQWKGANFNHNAMTKFPLTGAHSPLACQSCHVGGQFAGTPQTCSGCHLKDFQGTTSPNHQAAGFSQECASCHTTTQWKGAQFDHGKTRFPLTGSHTTVACASCHVGGKYTGTPAVCSGCHLKDYQGTTNPNHAASGFPTDCNVCHTTVQWKGARFDHAQTKFPLTGAHTTVQCASCHVGGKFTGTVSNCEGCHMPDYQKTINPNHTSAGFSTSCSICHTTTQWKGAQFDHARTKFALTGAHVATACQSCHIGNKFAGTPSTCEGCHTPDFQKTTNPNHAAAGFPKDCTLCHTTTQWKGAVFNHTTMTKFPLTGAHLQAQCSLCHVSNVFKGTPQTCDGCHLPDYQKTTNPNHASAGFSTSCTLCHTTTQWKGAVFDHSKTKFALTGAHVATPCQSCHVGNKYAGTVSTCEGCHTPDYQKTTNPNHVTAGFPKDCAVCHTTTQWKGQGRPLRPLQDKVRSDRRACRHTVPELSHRQ</sequence>
<dbReference type="SUPFAM" id="SSF48695">
    <property type="entry name" value="Multiheme cytochromes"/>
    <property type="match status" value="3"/>
</dbReference>
<dbReference type="Gene3D" id="3.90.10.10">
    <property type="entry name" value="Cytochrome C3"/>
    <property type="match status" value="12"/>
</dbReference>
<evidence type="ECO:0008006" key="6">
    <source>
        <dbReference type="Google" id="ProtNLM"/>
    </source>
</evidence>
<evidence type="ECO:0000313" key="4">
    <source>
        <dbReference type="EMBL" id="QOY86642.1"/>
    </source>
</evidence>
<reference evidence="4 5" key="1">
    <citation type="submission" date="2020-10" db="EMBL/GenBank/DDBJ databases">
        <title>Complete genome sequence of Paludibaculum fermentans P105T, a facultatively anaerobic acidobacterium capable of dissimilatory Fe(III) reduction.</title>
        <authorList>
            <person name="Dedysh S.N."/>
            <person name="Beletsky A.V."/>
            <person name="Kulichevskaya I.S."/>
            <person name="Mardanov A.V."/>
            <person name="Ravin N.V."/>
        </authorList>
    </citation>
    <scope>NUCLEOTIDE SEQUENCE [LARGE SCALE GENOMIC DNA]</scope>
    <source>
        <strain evidence="4 5">P105</strain>
    </source>
</reference>
<dbReference type="PANTHER" id="PTHR35038">
    <property type="entry name" value="DISSIMILATORY SULFITE REDUCTASE SIRA"/>
    <property type="match status" value="1"/>
</dbReference>
<evidence type="ECO:0000313" key="5">
    <source>
        <dbReference type="Proteomes" id="UP000593892"/>
    </source>
</evidence>
<gene>
    <name evidence="4" type="ORF">IRI77_28205</name>
</gene>
<protein>
    <recommendedName>
        <fullName evidence="6">Cytochrome c7-like domain-containing protein</fullName>
    </recommendedName>
</protein>
<dbReference type="KEGG" id="pfer:IRI77_28205"/>
<feature type="chain" id="PRO_5032651687" description="Cytochrome c7-like domain-containing protein" evidence="3">
    <location>
        <begin position="26"/>
        <end position="963"/>
    </location>
</feature>
<accession>A0A7S7NN19</accession>
<organism evidence="4 5">
    <name type="scientific">Paludibaculum fermentans</name>
    <dbReference type="NCBI Taxonomy" id="1473598"/>
    <lineage>
        <taxon>Bacteria</taxon>
        <taxon>Pseudomonadati</taxon>
        <taxon>Acidobacteriota</taxon>
        <taxon>Terriglobia</taxon>
        <taxon>Bryobacterales</taxon>
        <taxon>Bryobacteraceae</taxon>
        <taxon>Paludibaculum</taxon>
    </lineage>
</organism>
<keyword evidence="5" id="KW-1185">Reference proteome</keyword>
<dbReference type="InterPro" id="IPR036280">
    <property type="entry name" value="Multihaem_cyt_sf"/>
</dbReference>
<dbReference type="InterPro" id="IPR051829">
    <property type="entry name" value="Multiheme_Cytochr_ET"/>
</dbReference>
<dbReference type="EMBL" id="CP063849">
    <property type="protein sequence ID" value="QOY86642.1"/>
    <property type="molecule type" value="Genomic_DNA"/>
</dbReference>
<feature type="signal peptide" evidence="3">
    <location>
        <begin position="1"/>
        <end position="25"/>
    </location>
</feature>
<evidence type="ECO:0000256" key="3">
    <source>
        <dbReference type="SAM" id="SignalP"/>
    </source>
</evidence>
<feature type="region of interest" description="Disordered" evidence="2">
    <location>
        <begin position="934"/>
        <end position="963"/>
    </location>
</feature>
<name>A0A7S7NN19_PALFE</name>
<dbReference type="RefSeq" id="WP_194448311.1">
    <property type="nucleotide sequence ID" value="NZ_CP063849.1"/>
</dbReference>